<evidence type="ECO:0000313" key="2">
    <source>
        <dbReference type="EMBL" id="CAB4781153.1"/>
    </source>
</evidence>
<feature type="domain" description="Alkyl sulfatase C-terminal" evidence="1">
    <location>
        <begin position="20"/>
        <end position="142"/>
    </location>
</feature>
<dbReference type="EMBL" id="CAEZZV010000105">
    <property type="protein sequence ID" value="CAB4781153.1"/>
    <property type="molecule type" value="Genomic_DNA"/>
</dbReference>
<dbReference type="Gene3D" id="3.30.1050.10">
    <property type="entry name" value="SCP2 sterol-binding domain"/>
    <property type="match status" value="1"/>
</dbReference>
<dbReference type="AlphaFoldDB" id="A0A6J6WDC9"/>
<dbReference type="SUPFAM" id="SSF55718">
    <property type="entry name" value="SCP-like"/>
    <property type="match status" value="1"/>
</dbReference>
<proteinExistence type="predicted"/>
<dbReference type="GO" id="GO:0018909">
    <property type="term" value="P:dodecyl sulfate metabolic process"/>
    <property type="evidence" value="ECO:0007669"/>
    <property type="project" value="TreeGrafter"/>
</dbReference>
<protein>
    <submittedName>
        <fullName evidence="2">Unannotated protein</fullName>
    </submittedName>
</protein>
<dbReference type="InterPro" id="IPR052195">
    <property type="entry name" value="Bact_Alkyl/Aryl-Sulfatase"/>
</dbReference>
<reference evidence="2" key="1">
    <citation type="submission" date="2020-05" db="EMBL/GenBank/DDBJ databases">
        <authorList>
            <person name="Chiriac C."/>
            <person name="Salcher M."/>
            <person name="Ghai R."/>
            <person name="Kavagutti S V."/>
        </authorList>
    </citation>
    <scope>NUCLEOTIDE SEQUENCE</scope>
</reference>
<dbReference type="PANTHER" id="PTHR43223:SF1">
    <property type="entry name" value="ALKYL_ARYL-SULFATASE BDS1"/>
    <property type="match status" value="1"/>
</dbReference>
<gene>
    <name evidence="2" type="ORF">UFOPK2921_00877</name>
</gene>
<accession>A0A6J6WDC9</accession>
<evidence type="ECO:0000259" key="1">
    <source>
        <dbReference type="Pfam" id="PF14864"/>
    </source>
</evidence>
<organism evidence="2">
    <name type="scientific">freshwater metagenome</name>
    <dbReference type="NCBI Taxonomy" id="449393"/>
    <lineage>
        <taxon>unclassified sequences</taxon>
        <taxon>metagenomes</taxon>
        <taxon>ecological metagenomes</taxon>
    </lineage>
</organism>
<dbReference type="InterPro" id="IPR029229">
    <property type="entry name" value="Alkyl_sulf_C"/>
</dbReference>
<dbReference type="InterPro" id="IPR036527">
    <property type="entry name" value="SCP2_sterol-bd_dom_sf"/>
</dbReference>
<name>A0A6J6WDC9_9ZZZZ</name>
<dbReference type="PANTHER" id="PTHR43223">
    <property type="entry name" value="ALKYL/ARYL-SULFATASE"/>
    <property type="match status" value="1"/>
</dbReference>
<dbReference type="GO" id="GO:0018741">
    <property type="term" value="F:linear primary-alkylsulfatase activity"/>
    <property type="evidence" value="ECO:0007669"/>
    <property type="project" value="TreeGrafter"/>
</dbReference>
<sequence>MELRQGPPQLGSSQVRGRGLLVAMTIEQIFDTLAVRLISENVSGLSLKINWHFTDMSGTADERWLLGLSHRTLYSVQGRNDEKAQATLTMARSTLISIIIQETTFLDEIGKGSIVIDGDATALLTIFGNLDAFPNSFNIVEP</sequence>
<dbReference type="Pfam" id="PF14864">
    <property type="entry name" value="Alkyl_sulf_C"/>
    <property type="match status" value="1"/>
</dbReference>